<dbReference type="AlphaFoldDB" id="A0A3S0ZMD2"/>
<accession>A0A3S0ZMD2</accession>
<dbReference type="STRING" id="211165.GCA_000317285_06685"/>
<dbReference type="EMBL" id="RSCJ01000013">
    <property type="protein sequence ID" value="RUR79171.1"/>
    <property type="molecule type" value="Genomic_DNA"/>
</dbReference>
<evidence type="ECO:0000256" key="1">
    <source>
        <dbReference type="SAM" id="Phobius"/>
    </source>
</evidence>
<proteinExistence type="predicted"/>
<reference evidence="2 3" key="1">
    <citation type="journal article" date="2019" name="Genome Biol. Evol.">
        <title>Day and night: Metabolic profiles and evolutionary relationships of six axenic non-marine cyanobacteria.</title>
        <authorList>
            <person name="Will S.E."/>
            <person name="Henke P."/>
            <person name="Boedeker C."/>
            <person name="Huang S."/>
            <person name="Brinkmann H."/>
            <person name="Rohde M."/>
            <person name="Jarek M."/>
            <person name="Friedl T."/>
            <person name="Seufert S."/>
            <person name="Schumacher M."/>
            <person name="Overmann J."/>
            <person name="Neumann-Schaal M."/>
            <person name="Petersen J."/>
        </authorList>
    </citation>
    <scope>NUCLEOTIDE SEQUENCE [LARGE SCALE GENOMIC DNA]</scope>
    <source>
        <strain evidence="2 3">PCC 6912</strain>
    </source>
</reference>
<dbReference type="RefSeq" id="WP_016876133.1">
    <property type="nucleotide sequence ID" value="NZ_AJLN01000153.1"/>
</dbReference>
<feature type="transmembrane region" description="Helical" evidence="1">
    <location>
        <begin position="65"/>
        <end position="84"/>
    </location>
</feature>
<keyword evidence="3" id="KW-1185">Reference proteome</keyword>
<gene>
    <name evidence="2" type="ORF">PCC6912_33450</name>
</gene>
<feature type="transmembrane region" description="Helical" evidence="1">
    <location>
        <begin position="37"/>
        <end position="58"/>
    </location>
</feature>
<dbReference type="OrthoDB" id="574457at2"/>
<keyword evidence="1" id="KW-1133">Transmembrane helix</keyword>
<comment type="caution">
    <text evidence="2">The sequence shown here is derived from an EMBL/GenBank/DDBJ whole genome shotgun (WGS) entry which is preliminary data.</text>
</comment>
<feature type="transmembrane region" description="Helical" evidence="1">
    <location>
        <begin position="104"/>
        <end position="126"/>
    </location>
</feature>
<feature type="transmembrane region" description="Helical" evidence="1">
    <location>
        <begin position="7"/>
        <end position="25"/>
    </location>
</feature>
<organism evidence="2 3">
    <name type="scientific">Chlorogloeopsis fritschii PCC 6912</name>
    <dbReference type="NCBI Taxonomy" id="211165"/>
    <lineage>
        <taxon>Bacteria</taxon>
        <taxon>Bacillati</taxon>
        <taxon>Cyanobacteriota</taxon>
        <taxon>Cyanophyceae</taxon>
        <taxon>Nostocales</taxon>
        <taxon>Chlorogloeopsidaceae</taxon>
        <taxon>Chlorogloeopsis</taxon>
    </lineage>
</organism>
<protein>
    <submittedName>
        <fullName evidence="2">Uncharacterized protein</fullName>
    </submittedName>
</protein>
<evidence type="ECO:0000313" key="3">
    <source>
        <dbReference type="Proteomes" id="UP000268857"/>
    </source>
</evidence>
<keyword evidence="1" id="KW-0472">Membrane</keyword>
<evidence type="ECO:0000313" key="2">
    <source>
        <dbReference type="EMBL" id="RUR79171.1"/>
    </source>
</evidence>
<name>A0A3S0ZMD2_CHLFR</name>
<keyword evidence="1" id="KW-0812">Transmembrane</keyword>
<sequence>MQRMVRYATIAVIIHAIVVVLHGLAHEKIPVPLSALQSLFVVSIIVLAPIAAMILLWASFQQVGSWLLLSSMVGAFLFGVYNHFIAISPDHISQIPFTGWGVLFHITAILLFFTEGLGCAVGAWALSSLKQTEQVL</sequence>
<dbReference type="Proteomes" id="UP000268857">
    <property type="component" value="Unassembled WGS sequence"/>
</dbReference>